<evidence type="ECO:0008006" key="4">
    <source>
        <dbReference type="Google" id="ProtNLM"/>
    </source>
</evidence>
<gene>
    <name evidence="2" type="ORF">FIC82_020200</name>
</gene>
<dbReference type="RefSeq" id="WP_154800657.1">
    <property type="nucleotide sequence ID" value="NZ_CP052758.1"/>
</dbReference>
<organism evidence="2 3">
    <name type="scientific">Cellulosimicrobium protaetiae</name>
    <dbReference type="NCBI Taxonomy" id="2587808"/>
    <lineage>
        <taxon>Bacteria</taxon>
        <taxon>Bacillati</taxon>
        <taxon>Actinomycetota</taxon>
        <taxon>Actinomycetes</taxon>
        <taxon>Micrococcales</taxon>
        <taxon>Promicromonosporaceae</taxon>
        <taxon>Cellulosimicrobium</taxon>
    </lineage>
</organism>
<accession>A0A6M5UMN4</accession>
<evidence type="ECO:0000313" key="2">
    <source>
        <dbReference type="EMBL" id="QJW38712.1"/>
    </source>
</evidence>
<dbReference type="OrthoDB" id="4381475at2"/>
<keyword evidence="2" id="KW-0614">Plasmid</keyword>
<feature type="region of interest" description="Disordered" evidence="1">
    <location>
        <begin position="84"/>
        <end position="103"/>
    </location>
</feature>
<keyword evidence="3" id="KW-1185">Reference proteome</keyword>
<geneLocation type="plasmid" evidence="2 3">
    <name>pCPRO01</name>
</geneLocation>
<dbReference type="AlphaFoldDB" id="A0A6M5UMN4"/>
<evidence type="ECO:0000256" key="1">
    <source>
        <dbReference type="SAM" id="MobiDB-lite"/>
    </source>
</evidence>
<sequence length="103" mass="11169">MSRSTVLLARAAARELRAAECKDEAELWTKQEAKHAAARTQTAALRAAKPLLKLCSECPMVQACETWARLDRYTGIAAGQAWEDGKATPPAWVPGHPPRSLAS</sequence>
<reference evidence="2 3" key="1">
    <citation type="journal article" date="2022" name="Int. J. Syst. Evol. Microbiol.">
        <title>Cellulosimicrobium protaetiae sp. nov., isolated from the gut of the larva of Protaetia brevitarsis seulensis.</title>
        <authorList>
            <person name="Le Han H."/>
            <person name="Nguyen T.T.H."/>
            <person name="Li Z."/>
            <person name="Shin N.R."/>
            <person name="Kim S.G."/>
        </authorList>
    </citation>
    <scope>NUCLEOTIDE SEQUENCE [LARGE SCALE GENOMIC DNA]</scope>
    <source>
        <strain evidence="2 3">BI34</strain>
    </source>
</reference>
<evidence type="ECO:0000313" key="3">
    <source>
        <dbReference type="Proteomes" id="UP000451354"/>
    </source>
</evidence>
<dbReference type="EMBL" id="CP052758">
    <property type="protein sequence ID" value="QJW38712.1"/>
    <property type="molecule type" value="Genomic_DNA"/>
</dbReference>
<dbReference type="KEGG" id="cprt:FIC82_020200"/>
<dbReference type="Proteomes" id="UP000451354">
    <property type="component" value="Plasmid pCPRO01"/>
</dbReference>
<proteinExistence type="predicted"/>
<name>A0A6M5UMN4_9MICO</name>
<protein>
    <recommendedName>
        <fullName evidence="4">4Fe-4S Wbl-type domain-containing protein</fullName>
    </recommendedName>
</protein>